<evidence type="ECO:0000256" key="3">
    <source>
        <dbReference type="ARBA" id="ARBA00022490"/>
    </source>
</evidence>
<gene>
    <name evidence="6" type="ORF">EDD75_1266</name>
</gene>
<dbReference type="InterPro" id="IPR010160">
    <property type="entry name" value="CRISPR-assoc_prot_Cmr5"/>
</dbReference>
<evidence type="ECO:0000256" key="2">
    <source>
        <dbReference type="ARBA" id="ARBA00006161"/>
    </source>
</evidence>
<dbReference type="AlphaFoldDB" id="A0A3N5APH0"/>
<dbReference type="CDD" id="cd09749">
    <property type="entry name" value="Cmr5_III-B"/>
    <property type="match status" value="1"/>
</dbReference>
<dbReference type="SUPFAM" id="SSF158568">
    <property type="entry name" value="AF1862-like"/>
    <property type="match status" value="1"/>
</dbReference>
<dbReference type="GO" id="GO:0051607">
    <property type="term" value="P:defense response to virus"/>
    <property type="evidence" value="ECO:0007669"/>
    <property type="project" value="UniProtKB-KW"/>
</dbReference>
<evidence type="ECO:0000256" key="1">
    <source>
        <dbReference type="ARBA" id="ARBA00004496"/>
    </source>
</evidence>
<dbReference type="Proteomes" id="UP000282654">
    <property type="component" value="Unassembled WGS sequence"/>
</dbReference>
<dbReference type="OrthoDB" id="285848at2"/>
<comment type="subcellular location">
    <subcellularLocation>
        <location evidence="1">Cytoplasm</location>
    </subcellularLocation>
</comment>
<evidence type="ECO:0000256" key="4">
    <source>
        <dbReference type="ARBA" id="ARBA00023118"/>
    </source>
</evidence>
<comment type="caution">
    <text evidence="6">The sequence shown here is derived from an EMBL/GenBank/DDBJ whole genome shotgun (WGS) entry which is preliminary data.</text>
</comment>
<keyword evidence="3" id="KW-0963">Cytoplasm</keyword>
<dbReference type="EMBL" id="RKRE01000002">
    <property type="protein sequence ID" value="RPF46999.1"/>
    <property type="molecule type" value="Genomic_DNA"/>
</dbReference>
<dbReference type="Pfam" id="PF09701">
    <property type="entry name" value="Cas_Cmr5"/>
    <property type="match status" value="1"/>
</dbReference>
<proteinExistence type="inferred from homology"/>
<accession>A0A3N5APH0</accession>
<organism evidence="6 7">
    <name type="scientific">Thermodesulfitimonas autotrophica</name>
    <dbReference type="NCBI Taxonomy" id="1894989"/>
    <lineage>
        <taxon>Bacteria</taxon>
        <taxon>Bacillati</taxon>
        <taxon>Bacillota</taxon>
        <taxon>Clostridia</taxon>
        <taxon>Thermoanaerobacterales</taxon>
        <taxon>Thermoanaerobacteraceae</taxon>
        <taxon>Thermodesulfitimonas</taxon>
    </lineage>
</organism>
<name>A0A3N5APH0_9THEO</name>
<dbReference type="NCBIfam" id="TIGR01881">
    <property type="entry name" value="cas_Cmr5"/>
    <property type="match status" value="1"/>
</dbReference>
<reference evidence="6 7" key="1">
    <citation type="submission" date="2018-11" db="EMBL/GenBank/DDBJ databases">
        <title>Genomic Encyclopedia of Type Strains, Phase IV (KMG-IV): sequencing the most valuable type-strain genomes for metagenomic binning, comparative biology and taxonomic classification.</title>
        <authorList>
            <person name="Goeker M."/>
        </authorList>
    </citation>
    <scope>NUCLEOTIDE SEQUENCE [LARGE SCALE GENOMIC DNA]</scope>
    <source>
        <strain evidence="6 7">DSM 102936</strain>
    </source>
</reference>
<evidence type="ECO:0000256" key="5">
    <source>
        <dbReference type="ARBA" id="ARBA00030001"/>
    </source>
</evidence>
<keyword evidence="7" id="KW-1185">Reference proteome</keyword>
<evidence type="ECO:0000313" key="7">
    <source>
        <dbReference type="Proteomes" id="UP000282654"/>
    </source>
</evidence>
<evidence type="ECO:0000313" key="6">
    <source>
        <dbReference type="EMBL" id="RPF46999.1"/>
    </source>
</evidence>
<comment type="similarity">
    <text evidence="2">Belongs to the CRISPR system Cmr5 family.</text>
</comment>
<keyword evidence="4" id="KW-0051">Antiviral defense</keyword>
<dbReference type="GO" id="GO:0005737">
    <property type="term" value="C:cytoplasm"/>
    <property type="evidence" value="ECO:0007669"/>
    <property type="project" value="UniProtKB-SubCell"/>
</dbReference>
<sequence length="133" mass="15322">MQTLEQKRAKHALDKVRNIKDNYRGEQQENFVSYVERLPATILTNGLGQAMAMLLAQAKNKEESAHYLLYNALKDWLCRNDPEAPYKGESDLMAAIVSHDRAAYLRAQVEALAYLEWFKKFVVAFLKEKKGKD</sequence>
<dbReference type="InterPro" id="IPR023101">
    <property type="entry name" value="AF1862-like_dom_sf"/>
</dbReference>
<dbReference type="RefSeq" id="WP_123929622.1">
    <property type="nucleotide sequence ID" value="NZ_RKRE01000002.1"/>
</dbReference>
<dbReference type="Gene3D" id="1.10.520.30">
    <property type="entry name" value="AF1862-like domain"/>
    <property type="match status" value="1"/>
</dbReference>
<protein>
    <recommendedName>
        <fullName evidence="5">CRISPR type III-B/RAMP module-associated protein Cmr5</fullName>
    </recommendedName>
</protein>